<dbReference type="AlphaFoldDB" id="I3W080"/>
<evidence type="ECO:0000313" key="1">
    <source>
        <dbReference type="EMBL" id="AFK89007.1"/>
    </source>
</evidence>
<keyword evidence="1" id="KW-0614">Plasmid</keyword>
<geneLocation type="plasmid" evidence="1">
    <name>pAC258-29</name>
</geneLocation>
<sequence length="52" mass="5420">MVGVKAIVSTAFPLQGGVMARRCGGGNCSNFAAVIMRGVSGGFLRLFPFKGW</sequence>
<dbReference type="EMBL" id="JQ418523">
    <property type="protein sequence ID" value="AFK89007.1"/>
    <property type="molecule type" value="Genomic_DNA"/>
</dbReference>
<organism evidence="1">
    <name type="scientific">Acetobacter pasteurianus</name>
    <name type="common">Acetobacter turbidans</name>
    <dbReference type="NCBI Taxonomy" id="438"/>
    <lineage>
        <taxon>Bacteria</taxon>
        <taxon>Pseudomonadati</taxon>
        <taxon>Pseudomonadota</taxon>
        <taxon>Alphaproteobacteria</taxon>
        <taxon>Acetobacterales</taxon>
        <taxon>Acetobacteraceae</taxon>
        <taxon>Acetobacter</taxon>
    </lineage>
</organism>
<accession>I3W080</accession>
<reference evidence="1" key="1">
    <citation type="submission" date="2012-01" db="EMBL/GenBank/DDBJ databases">
        <authorList>
            <person name="Summers A.O."/>
            <person name="Wireman J."/>
        </authorList>
    </citation>
    <scope>NUCLEOTIDE SEQUENCE</scope>
    <source>
        <strain evidence="1">AC2-58</strain>
        <plasmid evidence="1">pAC258-29</plasmid>
    </source>
</reference>
<proteinExistence type="predicted"/>
<name>I3W080_ACEPA</name>
<protein>
    <submittedName>
        <fullName evidence="1">Uncharacterized protein</fullName>
    </submittedName>
</protein>